<dbReference type="InterPro" id="IPR013815">
    <property type="entry name" value="ATP_grasp_subdomain_1"/>
</dbReference>
<dbReference type="GO" id="GO:0046872">
    <property type="term" value="F:metal ion binding"/>
    <property type="evidence" value="ECO:0007669"/>
    <property type="project" value="InterPro"/>
</dbReference>
<dbReference type="NCBIfam" id="NF002527">
    <property type="entry name" value="PRK01966.1-3"/>
    <property type="match status" value="1"/>
</dbReference>
<dbReference type="SUPFAM" id="SSF56059">
    <property type="entry name" value="Glutathione synthetase ATP-binding domain-like"/>
    <property type="match status" value="1"/>
</dbReference>
<dbReference type="Proteomes" id="UP000254543">
    <property type="component" value="Unassembled WGS sequence"/>
</dbReference>
<evidence type="ECO:0000256" key="14">
    <source>
        <dbReference type="HAMAP-Rule" id="MF_00047"/>
    </source>
</evidence>
<evidence type="ECO:0000256" key="1">
    <source>
        <dbReference type="ARBA" id="ARBA00001936"/>
    </source>
</evidence>
<protein>
    <recommendedName>
        <fullName evidence="5 14">D-alanine--D-alanine ligase</fullName>
        <ecNumber evidence="5 14">6.3.2.4</ecNumber>
    </recommendedName>
    <alternativeName>
        <fullName evidence="14">D-Ala-D-Ala ligase</fullName>
    </alternativeName>
    <alternativeName>
        <fullName evidence="14">D-alanylalanine synthetase</fullName>
    </alternativeName>
</protein>
<dbReference type="GO" id="GO:0071555">
    <property type="term" value="P:cell wall organization"/>
    <property type="evidence" value="ECO:0007669"/>
    <property type="project" value="UniProtKB-KW"/>
</dbReference>
<dbReference type="InterPro" id="IPR011761">
    <property type="entry name" value="ATP-grasp"/>
</dbReference>
<evidence type="ECO:0000256" key="11">
    <source>
        <dbReference type="ARBA" id="ARBA00022984"/>
    </source>
</evidence>
<evidence type="ECO:0000259" key="16">
    <source>
        <dbReference type="PROSITE" id="PS50975"/>
    </source>
</evidence>
<evidence type="ECO:0000256" key="15">
    <source>
        <dbReference type="PROSITE-ProRule" id="PRU00409"/>
    </source>
</evidence>
<evidence type="ECO:0000256" key="4">
    <source>
        <dbReference type="ARBA" id="ARBA00010871"/>
    </source>
</evidence>
<comment type="subcellular location">
    <subcellularLocation>
        <location evidence="3 14">Cytoplasm</location>
    </subcellularLocation>
</comment>
<dbReference type="EMBL" id="UGHQ01000001">
    <property type="protein sequence ID" value="STO82635.1"/>
    <property type="molecule type" value="Genomic_DNA"/>
</dbReference>
<dbReference type="Gene3D" id="3.40.50.20">
    <property type="match status" value="1"/>
</dbReference>
<evidence type="ECO:0000256" key="2">
    <source>
        <dbReference type="ARBA" id="ARBA00001946"/>
    </source>
</evidence>
<dbReference type="InterPro" id="IPR000291">
    <property type="entry name" value="D-Ala_lig_Van_CS"/>
</dbReference>
<dbReference type="GO" id="GO:0005524">
    <property type="term" value="F:ATP binding"/>
    <property type="evidence" value="ECO:0007669"/>
    <property type="project" value="UniProtKB-UniRule"/>
</dbReference>
<dbReference type="GO" id="GO:0005737">
    <property type="term" value="C:cytoplasm"/>
    <property type="evidence" value="ECO:0007669"/>
    <property type="project" value="UniProtKB-SubCell"/>
</dbReference>
<organism evidence="17 18">
    <name type="scientific">Helicobacter pylori</name>
    <name type="common">Campylobacter pylori</name>
    <dbReference type="NCBI Taxonomy" id="210"/>
    <lineage>
        <taxon>Bacteria</taxon>
        <taxon>Pseudomonadati</taxon>
        <taxon>Campylobacterota</taxon>
        <taxon>Epsilonproteobacteria</taxon>
        <taxon>Campylobacterales</taxon>
        <taxon>Helicobacteraceae</taxon>
        <taxon>Helicobacter</taxon>
    </lineage>
</organism>
<dbReference type="Pfam" id="PF07478">
    <property type="entry name" value="Dala_Dala_lig_C"/>
    <property type="match status" value="1"/>
</dbReference>
<dbReference type="PROSITE" id="PS00843">
    <property type="entry name" value="DALA_DALA_LIGASE_1"/>
    <property type="match status" value="1"/>
</dbReference>
<dbReference type="AlphaFoldDB" id="A0A377ISF1"/>
<dbReference type="UniPathway" id="UPA00219"/>
<evidence type="ECO:0000256" key="5">
    <source>
        <dbReference type="ARBA" id="ARBA00012216"/>
    </source>
</evidence>
<name>A0A377ISF1_HELPX</name>
<comment type="cofactor">
    <cofactor evidence="2">
        <name>Mg(2+)</name>
        <dbReference type="ChEBI" id="CHEBI:18420"/>
    </cofactor>
</comment>
<evidence type="ECO:0000313" key="17">
    <source>
        <dbReference type="EMBL" id="STO82635.1"/>
    </source>
</evidence>
<evidence type="ECO:0000256" key="7">
    <source>
        <dbReference type="ARBA" id="ARBA00022598"/>
    </source>
</evidence>
<comment type="similarity">
    <text evidence="4 14">Belongs to the D-alanine--D-alanine ligase family.</text>
</comment>
<dbReference type="Gene3D" id="3.30.1490.20">
    <property type="entry name" value="ATP-grasp fold, A domain"/>
    <property type="match status" value="1"/>
</dbReference>
<reference evidence="17 18" key="1">
    <citation type="submission" date="2018-06" db="EMBL/GenBank/DDBJ databases">
        <authorList>
            <consortium name="Pathogen Informatics"/>
            <person name="Doyle S."/>
        </authorList>
    </citation>
    <scope>NUCLEOTIDE SEQUENCE [LARGE SCALE GENOMIC DNA]</scope>
    <source>
        <strain evidence="17 18">NCTC13338</strain>
    </source>
</reference>
<dbReference type="GO" id="GO:0009252">
    <property type="term" value="P:peptidoglycan biosynthetic process"/>
    <property type="evidence" value="ECO:0007669"/>
    <property type="project" value="UniProtKB-UniRule"/>
</dbReference>
<comment type="cofactor">
    <cofactor evidence="1">
        <name>Mn(2+)</name>
        <dbReference type="ChEBI" id="CHEBI:29035"/>
    </cofactor>
</comment>
<dbReference type="PANTHER" id="PTHR23132">
    <property type="entry name" value="D-ALANINE--D-ALANINE LIGASE"/>
    <property type="match status" value="1"/>
</dbReference>
<keyword evidence="11 14" id="KW-0573">Peptidoglycan synthesis</keyword>
<evidence type="ECO:0000256" key="12">
    <source>
        <dbReference type="ARBA" id="ARBA00023316"/>
    </source>
</evidence>
<evidence type="ECO:0000256" key="13">
    <source>
        <dbReference type="ARBA" id="ARBA00047614"/>
    </source>
</evidence>
<proteinExistence type="inferred from homology"/>
<sequence length="356" mass="40520">MQSFLGSLIVEFCVLFGGASFEHEISIVSAIALKGVLKDGIKYFIFLDENHYFYLIEESNMHSKYFAQIKEKKLPPLTLTHNGLLKNSFLGAKIIELPLVINLVHGGDGEDGKLASLLEFYRIAFIGPRIEASVLSYNKYLTKLYAKDLGVKTLDYVLLNEKNRANALDLIGFNFPFIVKPSNAGSSLGVSVVKEEKELIYALDSAFEYSKEVLIEPFIQGVKEYNLAGCKIKKDFCFSYVEEPSKQEFLDFKQKYLDFSRNKAPKANLSNALEEQLKENFKKLYNDLFDGAIIRCDFFVIENEVYLNEINPIPGSLAHYLFDDFKTTLENLAQSLPKTPKIQIKNSYLLQIQKNK</sequence>
<accession>A0A377ISF1</accession>
<dbReference type="HAMAP" id="MF_00047">
    <property type="entry name" value="Dala_Dala_lig"/>
    <property type="match status" value="1"/>
</dbReference>
<keyword evidence="6 14" id="KW-0963">Cytoplasm</keyword>
<dbReference type="PROSITE" id="PS00844">
    <property type="entry name" value="DALA_DALA_LIGASE_2"/>
    <property type="match status" value="1"/>
</dbReference>
<evidence type="ECO:0000256" key="10">
    <source>
        <dbReference type="ARBA" id="ARBA00022960"/>
    </source>
</evidence>
<dbReference type="Pfam" id="PF01820">
    <property type="entry name" value="Dala_Dala_lig_N"/>
    <property type="match status" value="1"/>
</dbReference>
<dbReference type="NCBIfam" id="TIGR01205">
    <property type="entry name" value="D_ala_D_alaTIGR"/>
    <property type="match status" value="1"/>
</dbReference>
<dbReference type="SUPFAM" id="SSF52440">
    <property type="entry name" value="PreATP-grasp domain"/>
    <property type="match status" value="1"/>
</dbReference>
<evidence type="ECO:0000256" key="6">
    <source>
        <dbReference type="ARBA" id="ARBA00022490"/>
    </source>
</evidence>
<keyword evidence="9 15" id="KW-0067">ATP-binding</keyword>
<gene>
    <name evidence="14 17" type="primary">ddl</name>
    <name evidence="17" type="ORF">NCTC13338_00754</name>
</gene>
<evidence type="ECO:0000313" key="18">
    <source>
        <dbReference type="Proteomes" id="UP000254543"/>
    </source>
</evidence>
<dbReference type="InterPro" id="IPR016185">
    <property type="entry name" value="PreATP-grasp_dom_sf"/>
</dbReference>
<comment type="function">
    <text evidence="14">Cell wall formation.</text>
</comment>
<keyword evidence="12 14" id="KW-0961">Cell wall biogenesis/degradation</keyword>
<dbReference type="PROSITE" id="PS50975">
    <property type="entry name" value="ATP_GRASP"/>
    <property type="match status" value="1"/>
</dbReference>
<comment type="pathway">
    <text evidence="14">Cell wall biogenesis; peptidoglycan biosynthesis.</text>
</comment>
<evidence type="ECO:0000256" key="9">
    <source>
        <dbReference type="ARBA" id="ARBA00022840"/>
    </source>
</evidence>
<dbReference type="Gene3D" id="3.30.470.20">
    <property type="entry name" value="ATP-grasp fold, B domain"/>
    <property type="match status" value="1"/>
</dbReference>
<dbReference type="InterPro" id="IPR011095">
    <property type="entry name" value="Dala_Dala_lig_C"/>
</dbReference>
<dbReference type="PANTHER" id="PTHR23132:SF23">
    <property type="entry name" value="D-ALANINE--D-ALANINE LIGASE B"/>
    <property type="match status" value="1"/>
</dbReference>
<comment type="catalytic activity">
    <reaction evidence="13 14">
        <text>2 D-alanine + ATP = D-alanyl-D-alanine + ADP + phosphate + H(+)</text>
        <dbReference type="Rhea" id="RHEA:11224"/>
        <dbReference type="ChEBI" id="CHEBI:15378"/>
        <dbReference type="ChEBI" id="CHEBI:30616"/>
        <dbReference type="ChEBI" id="CHEBI:43474"/>
        <dbReference type="ChEBI" id="CHEBI:57416"/>
        <dbReference type="ChEBI" id="CHEBI:57822"/>
        <dbReference type="ChEBI" id="CHEBI:456216"/>
        <dbReference type="EC" id="6.3.2.4"/>
    </reaction>
</comment>
<dbReference type="GO" id="GO:0008716">
    <property type="term" value="F:D-alanine-D-alanine ligase activity"/>
    <property type="evidence" value="ECO:0007669"/>
    <property type="project" value="UniProtKB-UniRule"/>
</dbReference>
<feature type="domain" description="ATP-grasp" evidence="16">
    <location>
        <begin position="143"/>
        <end position="341"/>
    </location>
</feature>
<keyword evidence="10 14" id="KW-0133">Cell shape</keyword>
<evidence type="ECO:0000256" key="3">
    <source>
        <dbReference type="ARBA" id="ARBA00004496"/>
    </source>
</evidence>
<keyword evidence="7 14" id="KW-0436">Ligase</keyword>
<dbReference type="InterPro" id="IPR011127">
    <property type="entry name" value="Dala_Dala_lig_N"/>
</dbReference>
<dbReference type="EC" id="6.3.2.4" evidence="5 14"/>
<dbReference type="GO" id="GO:0008360">
    <property type="term" value="P:regulation of cell shape"/>
    <property type="evidence" value="ECO:0007669"/>
    <property type="project" value="UniProtKB-KW"/>
</dbReference>
<keyword evidence="8 15" id="KW-0547">Nucleotide-binding</keyword>
<evidence type="ECO:0000256" key="8">
    <source>
        <dbReference type="ARBA" id="ARBA00022741"/>
    </source>
</evidence>
<dbReference type="InterPro" id="IPR005905">
    <property type="entry name" value="D_ala_D_ala"/>
</dbReference>